<dbReference type="InterPro" id="IPR025965">
    <property type="entry name" value="FlgD/Vpr_Ig-like"/>
</dbReference>
<dbReference type="Gene3D" id="2.60.40.4070">
    <property type="match status" value="1"/>
</dbReference>
<dbReference type="PROSITE" id="PS51841">
    <property type="entry name" value="LTD"/>
    <property type="match status" value="1"/>
</dbReference>
<dbReference type="NCBIfam" id="TIGR04183">
    <property type="entry name" value="Por_Secre_tail"/>
    <property type="match status" value="1"/>
</dbReference>
<proteinExistence type="predicted"/>
<dbReference type="InterPro" id="IPR001322">
    <property type="entry name" value="Lamin_tail_dom"/>
</dbReference>
<feature type="domain" description="LTD" evidence="2">
    <location>
        <begin position="8"/>
        <end position="134"/>
    </location>
</feature>
<gene>
    <name evidence="3" type="ORF">METZ01_LOCUS97922</name>
</gene>
<dbReference type="SUPFAM" id="SSF74853">
    <property type="entry name" value="Lamin A/C globular tail domain"/>
    <property type="match status" value="1"/>
</dbReference>
<accession>A0A381VZ79</accession>
<feature type="compositionally biased region" description="Polar residues" evidence="1">
    <location>
        <begin position="150"/>
        <end position="167"/>
    </location>
</feature>
<dbReference type="Gene3D" id="2.60.40.1260">
    <property type="entry name" value="Lamin Tail domain"/>
    <property type="match status" value="1"/>
</dbReference>
<evidence type="ECO:0000313" key="3">
    <source>
        <dbReference type="EMBL" id="SVA45068.1"/>
    </source>
</evidence>
<organism evidence="3">
    <name type="scientific">marine metagenome</name>
    <dbReference type="NCBI Taxonomy" id="408172"/>
    <lineage>
        <taxon>unclassified sequences</taxon>
        <taxon>metagenomes</taxon>
        <taxon>ecological metagenomes</taxon>
    </lineage>
</organism>
<sequence>MKKALKTLLILSAAPLFGQNIYINEYLAGNDACCTDENGEYDDFIEIYNGGSASVDIGGMYITDDLSKTTEWQIPITAPDSTTIDPGGFLVLWADKDSEQGILHVEIKLSVDGEQIGLYASDGSTVVDTLTFAAQTDDVSQGRNPDGSETWATFSSPTPGTTNGSASVSEQINLPSTIALEQNYPNPFNPQTTLTYILPEETMVTLVVYDILGKQIKTIVNQSQNAGVHNVRWNGTDISGTLVSGGVYLYRIEAGEFTDTRKMLFLK</sequence>
<dbReference type="InterPro" id="IPR036415">
    <property type="entry name" value="Lamin_tail_dom_sf"/>
</dbReference>
<dbReference type="Pfam" id="PF00932">
    <property type="entry name" value="LTD"/>
    <property type="match status" value="1"/>
</dbReference>
<reference evidence="3" key="1">
    <citation type="submission" date="2018-05" db="EMBL/GenBank/DDBJ databases">
        <authorList>
            <person name="Lanie J.A."/>
            <person name="Ng W.-L."/>
            <person name="Kazmierczak K.M."/>
            <person name="Andrzejewski T.M."/>
            <person name="Davidsen T.M."/>
            <person name="Wayne K.J."/>
            <person name="Tettelin H."/>
            <person name="Glass J.I."/>
            <person name="Rusch D."/>
            <person name="Podicherti R."/>
            <person name="Tsui H.-C.T."/>
            <person name="Winkler M.E."/>
        </authorList>
    </citation>
    <scope>NUCLEOTIDE SEQUENCE</scope>
</reference>
<dbReference type="Pfam" id="PF13860">
    <property type="entry name" value="FlgD_ig"/>
    <property type="match status" value="1"/>
</dbReference>
<evidence type="ECO:0000259" key="2">
    <source>
        <dbReference type="PROSITE" id="PS51841"/>
    </source>
</evidence>
<feature type="region of interest" description="Disordered" evidence="1">
    <location>
        <begin position="137"/>
        <end position="167"/>
    </location>
</feature>
<protein>
    <recommendedName>
        <fullName evidence="2">LTD domain-containing protein</fullName>
    </recommendedName>
</protein>
<dbReference type="InterPro" id="IPR026444">
    <property type="entry name" value="Secre_tail"/>
</dbReference>
<dbReference type="AlphaFoldDB" id="A0A381VZ79"/>
<dbReference type="EMBL" id="UINC01010102">
    <property type="protein sequence ID" value="SVA45068.1"/>
    <property type="molecule type" value="Genomic_DNA"/>
</dbReference>
<name>A0A381VZ79_9ZZZZ</name>
<evidence type="ECO:0000256" key="1">
    <source>
        <dbReference type="SAM" id="MobiDB-lite"/>
    </source>
</evidence>